<comment type="caution">
    <text evidence="3">The sequence shown here is derived from an EMBL/GenBank/DDBJ whole genome shotgun (WGS) entry which is preliminary data.</text>
</comment>
<feature type="compositionally biased region" description="Basic and acidic residues" evidence="2">
    <location>
        <begin position="383"/>
        <end position="394"/>
    </location>
</feature>
<dbReference type="PANTHER" id="PTHR16038">
    <property type="entry name" value="NOP SEVEN ASSOCIATED PROTEIN 1"/>
    <property type="match status" value="1"/>
</dbReference>
<dbReference type="PANTHER" id="PTHR16038:SF4">
    <property type="entry name" value="WD REPEAT-CONTAINING PROTEIN 74"/>
    <property type="match status" value="1"/>
</dbReference>
<evidence type="ECO:0000313" key="3">
    <source>
        <dbReference type="EMBL" id="KAG8459646.1"/>
    </source>
</evidence>
<dbReference type="Pfam" id="PF00400">
    <property type="entry name" value="WD40"/>
    <property type="match status" value="2"/>
</dbReference>
<dbReference type="InterPro" id="IPR011047">
    <property type="entry name" value="Quinoprotein_ADH-like_sf"/>
</dbReference>
<feature type="compositionally biased region" description="Low complexity" evidence="2">
    <location>
        <begin position="463"/>
        <end position="475"/>
    </location>
</feature>
<feature type="region of interest" description="Disordered" evidence="2">
    <location>
        <begin position="328"/>
        <end position="361"/>
    </location>
</feature>
<feature type="region of interest" description="Disordered" evidence="2">
    <location>
        <begin position="379"/>
        <end position="486"/>
    </location>
</feature>
<dbReference type="Gene3D" id="2.130.10.10">
    <property type="entry name" value="YVTN repeat-like/Quinoprotein amine dehydrogenase"/>
    <property type="match status" value="1"/>
</dbReference>
<dbReference type="GO" id="GO:0042273">
    <property type="term" value="P:ribosomal large subunit biogenesis"/>
    <property type="evidence" value="ECO:0007669"/>
    <property type="project" value="InterPro"/>
</dbReference>
<evidence type="ECO:0000313" key="4">
    <source>
        <dbReference type="Proteomes" id="UP000751190"/>
    </source>
</evidence>
<dbReference type="AlphaFoldDB" id="A0A8J5X6U6"/>
<dbReference type="OMA" id="CISQDES"/>
<dbReference type="OrthoDB" id="18388at2759"/>
<evidence type="ECO:0000256" key="2">
    <source>
        <dbReference type="SAM" id="MobiDB-lite"/>
    </source>
</evidence>
<dbReference type="SMART" id="SM00320">
    <property type="entry name" value="WD40"/>
    <property type="match status" value="2"/>
</dbReference>
<dbReference type="Proteomes" id="UP000751190">
    <property type="component" value="Unassembled WGS sequence"/>
</dbReference>
<organism evidence="3 4">
    <name type="scientific">Diacronema lutheri</name>
    <name type="common">Unicellular marine alga</name>
    <name type="synonym">Monochrysis lutheri</name>
    <dbReference type="NCBI Taxonomy" id="2081491"/>
    <lineage>
        <taxon>Eukaryota</taxon>
        <taxon>Haptista</taxon>
        <taxon>Haptophyta</taxon>
        <taxon>Pavlovophyceae</taxon>
        <taxon>Pavlovales</taxon>
        <taxon>Pavlovaceae</taxon>
        <taxon>Diacronema</taxon>
    </lineage>
</organism>
<feature type="repeat" description="WD" evidence="1">
    <location>
        <begin position="140"/>
        <end position="155"/>
    </location>
</feature>
<dbReference type="GO" id="GO:0005730">
    <property type="term" value="C:nucleolus"/>
    <property type="evidence" value="ECO:0007669"/>
    <property type="project" value="InterPro"/>
</dbReference>
<evidence type="ECO:0000256" key="1">
    <source>
        <dbReference type="PROSITE-ProRule" id="PRU00221"/>
    </source>
</evidence>
<dbReference type="PROSITE" id="PS50082">
    <property type="entry name" value="WD_REPEATS_2"/>
    <property type="match status" value="1"/>
</dbReference>
<keyword evidence="1" id="KW-0853">WD repeat</keyword>
<proteinExistence type="predicted"/>
<gene>
    <name evidence="3" type="ORF">KFE25_001002</name>
</gene>
<dbReference type="EMBL" id="JAGTXO010000039">
    <property type="protein sequence ID" value="KAG8459646.1"/>
    <property type="molecule type" value="Genomic_DNA"/>
</dbReference>
<dbReference type="GO" id="GO:0030687">
    <property type="term" value="C:preribosome, large subunit precursor"/>
    <property type="evidence" value="ECO:0007669"/>
    <property type="project" value="TreeGrafter"/>
</dbReference>
<dbReference type="InterPro" id="IPR015943">
    <property type="entry name" value="WD40/YVTN_repeat-like_dom_sf"/>
</dbReference>
<keyword evidence="4" id="KW-1185">Reference proteome</keyword>
<accession>A0A8J5X6U6</accession>
<dbReference type="SUPFAM" id="SSF50998">
    <property type="entry name" value="Quinoprotein alcohol dehydrogenase-like"/>
    <property type="match status" value="1"/>
</dbReference>
<name>A0A8J5X6U6_DIALT</name>
<evidence type="ECO:0008006" key="5">
    <source>
        <dbReference type="Google" id="ProtNLM"/>
    </source>
</evidence>
<protein>
    <recommendedName>
        <fullName evidence="5">WD repeat-containing protein 74</fullName>
    </recommendedName>
</protein>
<reference evidence="3" key="1">
    <citation type="submission" date="2021-05" db="EMBL/GenBank/DDBJ databases">
        <title>The genome of the haptophyte Pavlova lutheri (Diacronema luteri, Pavlovales) - a model for lipid biosynthesis in eukaryotic algae.</title>
        <authorList>
            <person name="Hulatt C.J."/>
            <person name="Posewitz M.C."/>
        </authorList>
    </citation>
    <scope>NUCLEOTIDE SEQUENCE</scope>
    <source>
        <strain evidence="3">NIVA-4/92</strain>
    </source>
</reference>
<dbReference type="InterPro" id="IPR001680">
    <property type="entry name" value="WD40_rpt"/>
</dbReference>
<dbReference type="InterPro" id="IPR037379">
    <property type="entry name" value="WDR74/Nsa1"/>
</dbReference>
<feature type="compositionally biased region" description="Low complexity" evidence="2">
    <location>
        <begin position="413"/>
        <end position="424"/>
    </location>
</feature>
<sequence length="486" mass="50040">MICGDDTGLCKRVADVDGRVVARWGEQAAGAAVHRLCARGPLACCGRHDGSVDAFELLADSTATPRLVHAYAGDGRAQVSGLALVGDARLLVADVAGRLEVMRAPGARDVSAHGDAAAARVEMGAHTAQVRVDVSGAHAASGGRDNELRVWDLDTLVVSWKARNVPEDSVRLDVPVWHADLAFAPRGAHVLATASGLVEQRLRGEVRLYDVRAQRRPVMRAIAPLGDVALSALALSPDATCAYIGTAKGGLGQLDLRRAGALLGSLKGAGGAITAVEVTPDGSRVFSASLDRHVRVHAARSRALIRASYVKQRVCALALLLGDGDEAARADGGEEMGERGGEAEQGARDGERRARRDARDADSAAVAHILGGLARASDGLAGDETHARAEDARAGEAAAAARARPRAKRGRAAEAGALAHGADAPMALRSRGAKDRANGGGDDDAAARPAERAPSGRARRAGSEAAAAGKATRTRGALKEGAYAQF</sequence>